<name>A0A1D1ZN83_AUXPR</name>
<reference evidence="3" key="1">
    <citation type="submission" date="2015-08" db="EMBL/GenBank/DDBJ databases">
        <authorList>
            <person name="Babu N.S."/>
            <person name="Beckwith C.J."/>
            <person name="Beseler K.G."/>
            <person name="Brison A."/>
            <person name="Carone J.V."/>
            <person name="Caskin T.P."/>
            <person name="Diamond M."/>
            <person name="Durham M.E."/>
            <person name="Foxe J.M."/>
            <person name="Go M."/>
            <person name="Henderson B.A."/>
            <person name="Jones I.B."/>
            <person name="McGettigan J.A."/>
            <person name="Micheletti S.J."/>
            <person name="Nasrallah M.E."/>
            <person name="Ortiz D."/>
            <person name="Piller C.R."/>
            <person name="Privatt S.R."/>
            <person name="Schneider S.L."/>
            <person name="Sharp S."/>
            <person name="Smith T.C."/>
            <person name="Stanton J.D."/>
            <person name="Ullery H.E."/>
            <person name="Wilson R.J."/>
            <person name="Serrano M.G."/>
            <person name="Buck G."/>
            <person name="Lee V."/>
            <person name="Wang Y."/>
            <person name="Carvalho R."/>
            <person name="Voegtly L."/>
            <person name="Shi R."/>
            <person name="Duckworth R."/>
            <person name="Johnson A."/>
            <person name="Loviza R."/>
            <person name="Walstead R."/>
            <person name="Shah Z."/>
            <person name="Kiflezghi M."/>
            <person name="Wade K."/>
            <person name="Ball S.L."/>
            <person name="Bradley K.W."/>
            <person name="Asai D.J."/>
            <person name="Bowman C.A."/>
            <person name="Russell D.A."/>
            <person name="Pope W.H."/>
            <person name="Jacobs-Sera D."/>
            <person name="Hendrix R.W."/>
            <person name="Hatfull G.F."/>
        </authorList>
    </citation>
    <scope>NUCLEOTIDE SEQUENCE</scope>
</reference>
<dbReference type="EMBL" id="GDKF01010170">
    <property type="protein sequence ID" value="JAT68452.1"/>
    <property type="molecule type" value="Transcribed_RNA"/>
</dbReference>
<organism evidence="3">
    <name type="scientific">Auxenochlorella protothecoides</name>
    <name type="common">Green microalga</name>
    <name type="synonym">Chlorella protothecoides</name>
    <dbReference type="NCBI Taxonomy" id="3075"/>
    <lineage>
        <taxon>Eukaryota</taxon>
        <taxon>Viridiplantae</taxon>
        <taxon>Chlorophyta</taxon>
        <taxon>core chlorophytes</taxon>
        <taxon>Trebouxiophyceae</taxon>
        <taxon>Chlorellales</taxon>
        <taxon>Chlorellaceae</taxon>
        <taxon>Auxenochlorella</taxon>
    </lineage>
</organism>
<evidence type="ECO:0000256" key="1">
    <source>
        <dbReference type="SAM" id="MobiDB-lite"/>
    </source>
</evidence>
<dbReference type="InterPro" id="IPR045122">
    <property type="entry name" value="Csc1-like"/>
</dbReference>
<dbReference type="GO" id="GO:0005886">
    <property type="term" value="C:plasma membrane"/>
    <property type="evidence" value="ECO:0007669"/>
    <property type="project" value="TreeGrafter"/>
</dbReference>
<feature type="transmembrane region" description="Helical" evidence="2">
    <location>
        <begin position="637"/>
        <end position="658"/>
    </location>
</feature>
<sequence length="1072" mass="111786">MAHELPHRGMEEYDSVESDAAPSAPAWLPHPGPLQQAVLHEHSSTHRQAGAQVPTTGRGDAVVDVEIGSAAKKPDLTPGQGIKDQPCRTLGLRRRHARQLRRQDRDQNGVPVPSTSRPYSLCAGPSAIAQGCLGLGMYFYTIKWLCALALLLSVVYMYPLVDNLGTQGWAARYTLQLGSGAMSYSCLKPWRTTSFVTRSTVGAYCSDPRFASAFDCAATCSADDASAGCPADSPPQLQAPPPPGAPSPEDPADAACTAHQPCGDGGAAAAGCGCCTLAVDAGTLRAAHAVPTAQLATFLVGQALTGVWIAALLAALARFKRSAARPVLSASRFSVLLRGKRLEDGPLADWARQYGPVAACAVIPAVGGVLRWGREAQVLRSILAESAAQQTPPPLGALKRWLFRCAALGCASHARLAARLARAERRVALYSQPRHAGRPTGSALVTFEYAAHADAAIAHGGAGGAVGWVLDAARGVVGCCCRCCGAGLASGPAGIRLAGSRVRVSRAPEPSDIIWRHAASAPRPGALAARRALSLAATALIAAAGAAAQYGLCVAAEAARRRRVARFYLDPSLAQGISFDSWAAFAASAGDTVRLSLVSATAGLAVVVVNLGVTAAVRQLTLHERWPTHSATHRWLVVRLAAAYCFNAFAVPVLAAYASGNRASWFSRGGLVESAFWTQLANAIVLPLASLFDPGPLTRAHALARWARTQAALDALLAPPPFPLAEQAANAVMVLALALWWGPVLPLSPMLGTLGLAALYWADKWVALRRCAAPANSQGAVDEATGVMLRALPLVQLVLMRYLYFQDHPAIDVVFWVGLALWLALSLVPLHTLVPRWLEGKRCAEGASDGVGPGAGANSPTAVGMRYSAVLGGGQRGGVEDTYIPAIPAACPPDFTRTLQALFRPEGYGAADQGLVLAPLAPSPGRPAGPGPNMGGRGPLPTSGSFRSPGRQEPRGGAALPYTHPALHTHAEEAEGEEDMQGVGMPSEDTRPPGSSSPNLLTPRGSVLLQSQSWLWEPSTTASAIFRMGGAGRVHSTPVTGVQPPFPHPSPARGPLGMAASRTRLFAETDLP</sequence>
<accession>A0A1D1ZN83</accession>
<protein>
    <recommendedName>
        <fullName evidence="4">CSC1/OSCA1-like 7TM region domain-containing protein</fullName>
    </recommendedName>
</protein>
<keyword evidence="2" id="KW-0472">Membrane</keyword>
<feature type="compositionally biased region" description="Basic and acidic residues" evidence="1">
    <location>
        <begin position="1"/>
        <end position="11"/>
    </location>
</feature>
<feature type="region of interest" description="Disordered" evidence="1">
    <location>
        <begin position="918"/>
        <end position="1003"/>
    </location>
</feature>
<feature type="transmembrane region" description="Helical" evidence="2">
    <location>
        <begin position="597"/>
        <end position="617"/>
    </location>
</feature>
<proteinExistence type="predicted"/>
<feature type="compositionally biased region" description="Pro residues" evidence="1">
    <location>
        <begin position="237"/>
        <end position="249"/>
    </location>
</feature>
<feature type="transmembrane region" description="Helical" evidence="2">
    <location>
        <begin position="740"/>
        <end position="762"/>
    </location>
</feature>
<evidence type="ECO:0000256" key="2">
    <source>
        <dbReference type="SAM" id="Phobius"/>
    </source>
</evidence>
<feature type="transmembrane region" description="Helical" evidence="2">
    <location>
        <begin position="670"/>
        <end position="692"/>
    </location>
</feature>
<gene>
    <name evidence="3" type="ORF">g.61878</name>
</gene>
<dbReference type="PANTHER" id="PTHR13018:SF83">
    <property type="entry name" value="RRM DOMAIN-CONTAINING PROTEIN"/>
    <property type="match status" value="1"/>
</dbReference>
<feature type="transmembrane region" description="Helical" evidence="2">
    <location>
        <begin position="137"/>
        <end position="158"/>
    </location>
</feature>
<feature type="region of interest" description="Disordered" evidence="1">
    <location>
        <begin position="93"/>
        <end position="115"/>
    </location>
</feature>
<feature type="region of interest" description="Disordered" evidence="1">
    <location>
        <begin position="1"/>
        <end position="32"/>
    </location>
</feature>
<feature type="transmembrane region" description="Helical" evidence="2">
    <location>
        <begin position="532"/>
        <end position="552"/>
    </location>
</feature>
<keyword evidence="2" id="KW-1133">Transmembrane helix</keyword>
<dbReference type="PANTHER" id="PTHR13018">
    <property type="entry name" value="PROBABLE MEMBRANE PROTEIN DUF221-RELATED"/>
    <property type="match status" value="1"/>
</dbReference>
<keyword evidence="2" id="KW-0812">Transmembrane</keyword>
<dbReference type="AlphaFoldDB" id="A0A1D1ZN83"/>
<feature type="region of interest" description="Disordered" evidence="1">
    <location>
        <begin position="1036"/>
        <end position="1058"/>
    </location>
</feature>
<feature type="transmembrane region" description="Helical" evidence="2">
    <location>
        <begin position="810"/>
        <end position="834"/>
    </location>
</feature>
<feature type="transmembrane region" description="Helical" evidence="2">
    <location>
        <begin position="295"/>
        <end position="316"/>
    </location>
</feature>
<feature type="region of interest" description="Disordered" evidence="1">
    <location>
        <begin position="231"/>
        <end position="255"/>
    </location>
</feature>
<evidence type="ECO:0008006" key="4">
    <source>
        <dbReference type="Google" id="ProtNLM"/>
    </source>
</evidence>
<dbReference type="GO" id="GO:0005227">
    <property type="term" value="F:calcium-activated cation channel activity"/>
    <property type="evidence" value="ECO:0007669"/>
    <property type="project" value="InterPro"/>
</dbReference>
<feature type="compositionally biased region" description="Pro residues" evidence="1">
    <location>
        <begin position="921"/>
        <end position="930"/>
    </location>
</feature>
<evidence type="ECO:0000313" key="3">
    <source>
        <dbReference type="EMBL" id="JAT68452.1"/>
    </source>
</evidence>